<accession>A0A6V8LZF3</accession>
<keyword evidence="2" id="KW-1185">Reference proteome</keyword>
<proteinExistence type="predicted"/>
<dbReference type="Proteomes" id="UP000494245">
    <property type="component" value="Unassembled WGS sequence"/>
</dbReference>
<evidence type="ECO:0000313" key="2">
    <source>
        <dbReference type="Proteomes" id="UP000494245"/>
    </source>
</evidence>
<reference evidence="1 2" key="2">
    <citation type="submission" date="2020-05" db="EMBL/GenBank/DDBJ databases">
        <title>Draft genome sequence of Desulfovibrio sp. strainFSS-1.</title>
        <authorList>
            <person name="Shimoshige H."/>
            <person name="Kobayashi H."/>
            <person name="Maekawa T."/>
        </authorList>
    </citation>
    <scope>NUCLEOTIDE SEQUENCE [LARGE SCALE GENOMIC DNA]</scope>
    <source>
        <strain evidence="1 2">SIID29052-01</strain>
    </source>
</reference>
<sequence>MYAKRDDMERRIDVVRDTFVKDEELRNILKGFRGHVKDLLDRWPYASSEMGTPGEDVFSGLGQKYLDLERASQEAISTFQNISMRFDPLSGGFSMDGDQCVEPLIIHGMTQRLALRIHSVMTMALLYGVTQHYKDIPEVKAQEAYAVAGLNFMLFDFEESEKTARQIGELGNNPAVRKAAAEFRAQYATWRAALDAALASDGLALPGDKAQ</sequence>
<dbReference type="AlphaFoldDB" id="A0A6V8LZF3"/>
<dbReference type="EMBL" id="BLTE01000019">
    <property type="protein sequence ID" value="GFK95608.1"/>
    <property type="molecule type" value="Genomic_DNA"/>
</dbReference>
<organism evidence="1 2">
    <name type="scientific">Fundidesulfovibrio magnetotacticus</name>
    <dbReference type="NCBI Taxonomy" id="2730080"/>
    <lineage>
        <taxon>Bacteria</taxon>
        <taxon>Pseudomonadati</taxon>
        <taxon>Thermodesulfobacteriota</taxon>
        <taxon>Desulfovibrionia</taxon>
        <taxon>Desulfovibrionales</taxon>
        <taxon>Desulfovibrionaceae</taxon>
        <taxon>Fundidesulfovibrio</taxon>
    </lineage>
</organism>
<gene>
    <name evidence="1" type="ORF">NNJEOMEG_03476</name>
</gene>
<reference evidence="1 2" key="1">
    <citation type="submission" date="2020-04" db="EMBL/GenBank/DDBJ databases">
        <authorList>
            <consortium name="Desulfovibrio sp. FSS-1 genome sequencing consortium"/>
            <person name="Shimoshige H."/>
            <person name="Kobayashi H."/>
            <person name="Maekawa T."/>
        </authorList>
    </citation>
    <scope>NUCLEOTIDE SEQUENCE [LARGE SCALE GENOMIC DNA]</scope>
    <source>
        <strain evidence="1 2">SIID29052-01</strain>
    </source>
</reference>
<comment type="caution">
    <text evidence="1">The sequence shown here is derived from an EMBL/GenBank/DDBJ whole genome shotgun (WGS) entry which is preliminary data.</text>
</comment>
<name>A0A6V8LZF3_9BACT</name>
<protein>
    <submittedName>
        <fullName evidence="1">Uncharacterized protein</fullName>
    </submittedName>
</protein>
<evidence type="ECO:0000313" key="1">
    <source>
        <dbReference type="EMBL" id="GFK95608.1"/>
    </source>
</evidence>